<feature type="non-terminal residue" evidence="2">
    <location>
        <position position="43"/>
    </location>
</feature>
<feature type="compositionally biased region" description="Basic and acidic residues" evidence="1">
    <location>
        <begin position="1"/>
        <end position="13"/>
    </location>
</feature>
<proteinExistence type="predicted"/>
<feature type="non-terminal residue" evidence="2">
    <location>
        <position position="1"/>
    </location>
</feature>
<evidence type="ECO:0000256" key="1">
    <source>
        <dbReference type="SAM" id="MobiDB-lite"/>
    </source>
</evidence>
<organism evidence="2">
    <name type="scientific">uncultured Gemmatimonadaceae bacterium</name>
    <dbReference type="NCBI Taxonomy" id="246130"/>
    <lineage>
        <taxon>Bacteria</taxon>
        <taxon>Pseudomonadati</taxon>
        <taxon>Gemmatimonadota</taxon>
        <taxon>Gemmatimonadia</taxon>
        <taxon>Gemmatimonadales</taxon>
        <taxon>Gemmatimonadaceae</taxon>
        <taxon>environmental samples</taxon>
    </lineage>
</organism>
<gene>
    <name evidence="2" type="ORF">AVDCRST_MAG40-2998</name>
</gene>
<protein>
    <submittedName>
        <fullName evidence="2">Uncharacterized protein</fullName>
    </submittedName>
</protein>
<reference evidence="2" key="1">
    <citation type="submission" date="2020-02" db="EMBL/GenBank/DDBJ databases">
        <authorList>
            <person name="Meier V. D."/>
        </authorList>
    </citation>
    <scope>NUCLEOTIDE SEQUENCE</scope>
    <source>
        <strain evidence="2">AVDCRST_MAG40</strain>
    </source>
</reference>
<accession>A0A6J4MAT7</accession>
<dbReference type="AlphaFoldDB" id="A0A6J4MAT7"/>
<sequence>CADSSSGRRDRATSIKQQATGNAKSSAPPGSCGRSAESSSPPT</sequence>
<dbReference type="EMBL" id="CADCTX010000821">
    <property type="protein sequence ID" value="CAA9352880.1"/>
    <property type="molecule type" value="Genomic_DNA"/>
</dbReference>
<feature type="compositionally biased region" description="Polar residues" evidence="1">
    <location>
        <begin position="14"/>
        <end position="25"/>
    </location>
</feature>
<evidence type="ECO:0000313" key="2">
    <source>
        <dbReference type="EMBL" id="CAA9352880.1"/>
    </source>
</evidence>
<name>A0A6J4MAT7_9BACT</name>
<feature type="region of interest" description="Disordered" evidence="1">
    <location>
        <begin position="1"/>
        <end position="43"/>
    </location>
</feature>